<name>A0A8X6JEM8_9ARAC</name>
<dbReference type="EMBL" id="BMAV01028050">
    <property type="protein sequence ID" value="GFS64538.1"/>
    <property type="molecule type" value="Genomic_DNA"/>
</dbReference>
<organism evidence="2 3">
    <name type="scientific">Trichonephila inaurata madagascariensis</name>
    <dbReference type="NCBI Taxonomy" id="2747483"/>
    <lineage>
        <taxon>Eukaryota</taxon>
        <taxon>Metazoa</taxon>
        <taxon>Ecdysozoa</taxon>
        <taxon>Arthropoda</taxon>
        <taxon>Chelicerata</taxon>
        <taxon>Arachnida</taxon>
        <taxon>Araneae</taxon>
        <taxon>Araneomorphae</taxon>
        <taxon>Entelegynae</taxon>
        <taxon>Araneoidea</taxon>
        <taxon>Nephilidae</taxon>
        <taxon>Trichonephila</taxon>
        <taxon>Trichonephila inaurata</taxon>
    </lineage>
</organism>
<sequence>MQKPLQRSYDESKSGSAVPHSSPLLPFVITQSTEVKDSTECVQVAQSNTGRVGSWEAKLKDSCNRAFKNAFEKLGILRHNLKWDTTVKDCFSRPDVNRVLSKRCFKNYFHPELNLDDGIFESFLNCSLRLLIQEYIKDTIRYIFPNYKDLKTESISTHKILNNAYGRCKANEVIYVTQFFCRDKFLNLDKVIQKLTCIGILLNYDIFKKGNKN</sequence>
<dbReference type="AlphaFoldDB" id="A0A8X6JEM8"/>
<keyword evidence="3" id="KW-1185">Reference proteome</keyword>
<evidence type="ECO:0000313" key="2">
    <source>
        <dbReference type="EMBL" id="GFS64538.1"/>
    </source>
</evidence>
<evidence type="ECO:0000313" key="3">
    <source>
        <dbReference type="Proteomes" id="UP000886998"/>
    </source>
</evidence>
<reference evidence="2" key="1">
    <citation type="submission" date="2020-08" db="EMBL/GenBank/DDBJ databases">
        <title>Multicomponent nature underlies the extraordinary mechanical properties of spider dragline silk.</title>
        <authorList>
            <person name="Kono N."/>
            <person name="Nakamura H."/>
            <person name="Mori M."/>
            <person name="Yoshida Y."/>
            <person name="Ohtoshi R."/>
            <person name="Malay A.D."/>
            <person name="Moran D.A.P."/>
            <person name="Tomita M."/>
            <person name="Numata K."/>
            <person name="Arakawa K."/>
        </authorList>
    </citation>
    <scope>NUCLEOTIDE SEQUENCE</scope>
</reference>
<dbReference type="Proteomes" id="UP000886998">
    <property type="component" value="Unassembled WGS sequence"/>
</dbReference>
<feature type="region of interest" description="Disordered" evidence="1">
    <location>
        <begin position="1"/>
        <end position="20"/>
    </location>
</feature>
<gene>
    <name evidence="2" type="ORF">TNIN_263921</name>
</gene>
<proteinExistence type="predicted"/>
<evidence type="ECO:0000256" key="1">
    <source>
        <dbReference type="SAM" id="MobiDB-lite"/>
    </source>
</evidence>
<protein>
    <submittedName>
        <fullName evidence="2">Uncharacterized protein</fullName>
    </submittedName>
</protein>
<accession>A0A8X6JEM8</accession>
<comment type="caution">
    <text evidence="2">The sequence shown here is derived from an EMBL/GenBank/DDBJ whole genome shotgun (WGS) entry which is preliminary data.</text>
</comment>